<keyword evidence="2" id="KW-0813">Transport</keyword>
<dbReference type="Gene3D" id="1.10.1760.20">
    <property type="match status" value="1"/>
</dbReference>
<evidence type="ECO:0000313" key="8">
    <source>
        <dbReference type="EMBL" id="DAB35916.1"/>
    </source>
</evidence>
<sequence>MHISEGVLRPEILIGGAVLSTALVFYAFKTLKNEEIPKTAVLSALFFLASFIHIPLGPTSVHLVLGGIVGALLGPRAFVAIFVALFLQGILFGYGGLTTLGVNVFNLAFPTLAGYFLFRLHPHTLWEKTALWFCIGFVPLGLSAFLLSLTLALNGEAFVSAAQLAFLAHLPVMFIEGVITLFALRFIEKVAPAWLEVV</sequence>
<comment type="caution">
    <text evidence="8">The sequence shown here is derived from an EMBL/GenBank/DDBJ whole genome shotgun (WGS) entry which is preliminary data.</text>
</comment>
<evidence type="ECO:0000256" key="3">
    <source>
        <dbReference type="ARBA" id="ARBA00022475"/>
    </source>
</evidence>
<evidence type="ECO:0000256" key="2">
    <source>
        <dbReference type="ARBA" id="ARBA00022448"/>
    </source>
</evidence>
<dbReference type="EMBL" id="DLUG01000199">
    <property type="protein sequence ID" value="DAB35916.1"/>
    <property type="molecule type" value="Genomic_DNA"/>
</dbReference>
<dbReference type="NCBIfam" id="NF004909">
    <property type="entry name" value="PRK06265.2-5"/>
    <property type="match status" value="1"/>
</dbReference>
<evidence type="ECO:0000256" key="4">
    <source>
        <dbReference type="ARBA" id="ARBA00022692"/>
    </source>
</evidence>
<dbReference type="Proteomes" id="UP000231638">
    <property type="component" value="Unassembled WGS sequence"/>
</dbReference>
<protein>
    <submittedName>
        <fullName evidence="8">Cobalamin biosynthesis protein CbiM</fullName>
    </submittedName>
</protein>
<feature type="transmembrane region" description="Helical" evidence="7">
    <location>
        <begin position="63"/>
        <end position="87"/>
    </location>
</feature>
<accession>A0A2D3WC99</accession>
<dbReference type="Pfam" id="PF01891">
    <property type="entry name" value="CbiM"/>
    <property type="match status" value="1"/>
</dbReference>
<feature type="transmembrane region" description="Helical" evidence="7">
    <location>
        <begin position="164"/>
        <end position="187"/>
    </location>
</feature>
<dbReference type="STRING" id="366522.GCA_001548055_01271"/>
<dbReference type="InterPro" id="IPR002751">
    <property type="entry name" value="CbiM/NikMN"/>
</dbReference>
<comment type="subcellular location">
    <subcellularLocation>
        <location evidence="1">Cell membrane</location>
        <topology evidence="1">Multi-pass membrane protein</topology>
    </subcellularLocation>
</comment>
<reference evidence="8 9" key="1">
    <citation type="journal article" date="2017" name="Front. Microbiol.">
        <title>Comparative Genomic Analysis of the Class Epsilonproteobacteria and Proposed Reclassification to Epsilonbacteraeota (phyl. nov.).</title>
        <authorList>
            <person name="Waite D.W."/>
            <person name="Vanwonterghem I."/>
            <person name="Rinke C."/>
            <person name="Parks D.H."/>
            <person name="Zhang Y."/>
            <person name="Takai K."/>
            <person name="Sievert S.M."/>
            <person name="Simon J."/>
            <person name="Campbell B.J."/>
            <person name="Hanson T.E."/>
            <person name="Woyke T."/>
            <person name="Klotz M.G."/>
            <person name="Hugenholtz P."/>
        </authorList>
    </citation>
    <scope>NUCLEOTIDE SEQUENCE [LARGE SCALE GENOMIC DNA]</scope>
    <source>
        <strain evidence="8">UBA11420</strain>
    </source>
</reference>
<name>A0A2D3WC99_9BACT</name>
<gene>
    <name evidence="8" type="ORF">CFH80_07605</name>
</gene>
<feature type="transmembrane region" description="Helical" evidence="7">
    <location>
        <begin position="130"/>
        <end position="152"/>
    </location>
</feature>
<dbReference type="PANTHER" id="PTHR34229">
    <property type="entry name" value="METAL TRANSPORT PROTEIN HI_1621-RELATED"/>
    <property type="match status" value="1"/>
</dbReference>
<dbReference type="AlphaFoldDB" id="A0A2D3WC99"/>
<evidence type="ECO:0000256" key="5">
    <source>
        <dbReference type="ARBA" id="ARBA00022989"/>
    </source>
</evidence>
<keyword evidence="5 7" id="KW-1133">Transmembrane helix</keyword>
<keyword evidence="3" id="KW-1003">Cell membrane</keyword>
<feature type="transmembrane region" description="Helical" evidence="7">
    <location>
        <begin position="40"/>
        <end position="57"/>
    </location>
</feature>
<organism evidence="8 9">
    <name type="scientific">Sulfurospirillum cavolei</name>
    <dbReference type="NCBI Taxonomy" id="366522"/>
    <lineage>
        <taxon>Bacteria</taxon>
        <taxon>Pseudomonadati</taxon>
        <taxon>Campylobacterota</taxon>
        <taxon>Epsilonproteobacteria</taxon>
        <taxon>Campylobacterales</taxon>
        <taxon>Sulfurospirillaceae</taxon>
        <taxon>Sulfurospirillum</taxon>
    </lineage>
</organism>
<evidence type="ECO:0000256" key="6">
    <source>
        <dbReference type="ARBA" id="ARBA00023136"/>
    </source>
</evidence>
<proteinExistence type="predicted"/>
<keyword evidence="4 7" id="KW-0812">Transmembrane</keyword>
<evidence type="ECO:0000313" key="9">
    <source>
        <dbReference type="Proteomes" id="UP000231638"/>
    </source>
</evidence>
<keyword evidence="6 7" id="KW-0472">Membrane</keyword>
<feature type="transmembrane region" description="Helical" evidence="7">
    <location>
        <begin position="94"/>
        <end position="118"/>
    </location>
</feature>
<dbReference type="NCBIfam" id="NF004905">
    <property type="entry name" value="PRK06265.1-5"/>
    <property type="match status" value="1"/>
</dbReference>
<dbReference type="GO" id="GO:0005886">
    <property type="term" value="C:plasma membrane"/>
    <property type="evidence" value="ECO:0007669"/>
    <property type="project" value="UniProtKB-SubCell"/>
</dbReference>
<evidence type="ECO:0000256" key="7">
    <source>
        <dbReference type="SAM" id="Phobius"/>
    </source>
</evidence>
<dbReference type="GO" id="GO:0000041">
    <property type="term" value="P:transition metal ion transport"/>
    <property type="evidence" value="ECO:0007669"/>
    <property type="project" value="InterPro"/>
</dbReference>
<dbReference type="PANTHER" id="PTHR34229:SF1">
    <property type="entry name" value="METAL TRANSPORT PROTEIN HI_1621-RELATED"/>
    <property type="match status" value="1"/>
</dbReference>
<evidence type="ECO:0000256" key="1">
    <source>
        <dbReference type="ARBA" id="ARBA00004651"/>
    </source>
</evidence>
<feature type="transmembrane region" description="Helical" evidence="7">
    <location>
        <begin position="12"/>
        <end position="28"/>
    </location>
</feature>